<dbReference type="Gene3D" id="3.50.50.60">
    <property type="entry name" value="FAD/NAD(P)-binding domain"/>
    <property type="match status" value="2"/>
</dbReference>
<evidence type="ECO:0000256" key="3">
    <source>
        <dbReference type="ARBA" id="ARBA00022630"/>
    </source>
</evidence>
<evidence type="ECO:0000256" key="2">
    <source>
        <dbReference type="ARBA" id="ARBA00010139"/>
    </source>
</evidence>
<dbReference type="eggNOG" id="ENOG502SHCE">
    <property type="taxonomic scope" value="Eukaryota"/>
</dbReference>
<keyword evidence="6" id="KW-0560">Oxidoreductase</keyword>
<organism evidence="7 8">
    <name type="scientific">Auricularia subglabra (strain TFB-10046 / SS5)</name>
    <name type="common">White-rot fungus</name>
    <name type="synonym">Auricularia delicata (strain TFB10046)</name>
    <dbReference type="NCBI Taxonomy" id="717982"/>
    <lineage>
        <taxon>Eukaryota</taxon>
        <taxon>Fungi</taxon>
        <taxon>Dikarya</taxon>
        <taxon>Basidiomycota</taxon>
        <taxon>Agaricomycotina</taxon>
        <taxon>Agaricomycetes</taxon>
        <taxon>Auriculariales</taxon>
        <taxon>Auriculariaceae</taxon>
        <taxon>Auricularia</taxon>
    </lineage>
</organism>
<dbReference type="InParanoid" id="J0WUP6"/>
<keyword evidence="3" id="KW-0285">Flavoprotein</keyword>
<dbReference type="OrthoDB" id="66881at2759"/>
<dbReference type="AlphaFoldDB" id="J0WUP6"/>
<dbReference type="Pfam" id="PF00743">
    <property type="entry name" value="FMO-like"/>
    <property type="match status" value="1"/>
</dbReference>
<proteinExistence type="inferred from homology"/>
<evidence type="ECO:0000256" key="1">
    <source>
        <dbReference type="ARBA" id="ARBA00001974"/>
    </source>
</evidence>
<evidence type="ECO:0000313" key="7">
    <source>
        <dbReference type="EMBL" id="EJD36494.1"/>
    </source>
</evidence>
<keyword evidence="8" id="KW-1185">Reference proteome</keyword>
<dbReference type="OMA" id="RFPGLHC"/>
<gene>
    <name evidence="7" type="ORF">AURDEDRAFT_117086</name>
</gene>
<dbReference type="InterPro" id="IPR050775">
    <property type="entry name" value="FAD-binding_Monooxygenases"/>
</dbReference>
<sequence>MAAHTQPVMVAPDAKTQEKYATERAKRLRADGTAQFLNLDESDRFKYLIDDPWVDHDELNAQPQVLTDGGEIKFLIYGGGYGGLVFAARLIDAGFSADNICIVDTAGGFGGTWYWNRYPGLMCDVESYIYMPLLEETGYVPKHKYSYGPELRAQANRIAAQWRIKAQFRSQVKSQTWDEGRKQWKVEITEYRGSKEAGRDITVYAPFVMVTGGLLSIPHIPKLPGLEGFEGQHFHTARWNYGISGGTPDDKQLTGLQGKRVGIIGTGATAIQVVPELAKWAGELYVFQRTPSACDTRGQHETDPEVFKTKIATGKGWQRARSENFASHLCGAPQPVDLVNDGWSNFAAYKALLGQQGKILRPEDIPAHIAELHSLDFPRSERVRARAEKIVQEKATAEKLKAWYAGWCKRPTFHDEYLQSFNKPTVHLVDTDGKGVDRLTKNAVVANGVEYPVDVLVFATGFRSPSTNPAFSTGARVTGRNGADLNAKWDDGAATLHGISTHDFPNLFFFTPTQTGMTANVVHILDVVAEHIGYILNEAAKKAGSDKFVVEVTKEAEEAWAMQTAMRAAMMAAIIGCTPSYITREGEAEKVVQGADGLKMARSAPWGEGIIDYTRRIEAWRAAGGLEGIEVTA</sequence>
<dbReference type="PANTHER" id="PTHR43098">
    <property type="entry name" value="L-ORNITHINE N(5)-MONOOXYGENASE-RELATED"/>
    <property type="match status" value="1"/>
</dbReference>
<evidence type="ECO:0000256" key="6">
    <source>
        <dbReference type="ARBA" id="ARBA00023002"/>
    </source>
</evidence>
<keyword evidence="5" id="KW-0521">NADP</keyword>
<dbReference type="InterPro" id="IPR036188">
    <property type="entry name" value="FAD/NAD-bd_sf"/>
</dbReference>
<dbReference type="KEGG" id="adl:AURDEDRAFT_117086"/>
<evidence type="ECO:0000256" key="5">
    <source>
        <dbReference type="ARBA" id="ARBA00022857"/>
    </source>
</evidence>
<name>J0WUP6_AURST</name>
<comment type="cofactor">
    <cofactor evidence="1">
        <name>FAD</name>
        <dbReference type="ChEBI" id="CHEBI:57692"/>
    </cofactor>
</comment>
<dbReference type="SUPFAM" id="SSF51905">
    <property type="entry name" value="FAD/NAD(P)-binding domain"/>
    <property type="match status" value="3"/>
</dbReference>
<reference evidence="8" key="1">
    <citation type="journal article" date="2012" name="Science">
        <title>The Paleozoic origin of enzymatic lignin decomposition reconstructed from 31 fungal genomes.</title>
        <authorList>
            <person name="Floudas D."/>
            <person name="Binder M."/>
            <person name="Riley R."/>
            <person name="Barry K."/>
            <person name="Blanchette R.A."/>
            <person name="Henrissat B."/>
            <person name="Martinez A.T."/>
            <person name="Otillar R."/>
            <person name="Spatafora J.W."/>
            <person name="Yadav J.S."/>
            <person name="Aerts A."/>
            <person name="Benoit I."/>
            <person name="Boyd A."/>
            <person name="Carlson A."/>
            <person name="Copeland A."/>
            <person name="Coutinho P.M."/>
            <person name="de Vries R.P."/>
            <person name="Ferreira P."/>
            <person name="Findley K."/>
            <person name="Foster B."/>
            <person name="Gaskell J."/>
            <person name="Glotzer D."/>
            <person name="Gorecki P."/>
            <person name="Heitman J."/>
            <person name="Hesse C."/>
            <person name="Hori C."/>
            <person name="Igarashi K."/>
            <person name="Jurgens J.A."/>
            <person name="Kallen N."/>
            <person name="Kersten P."/>
            <person name="Kohler A."/>
            <person name="Kuees U."/>
            <person name="Kumar T.K.A."/>
            <person name="Kuo A."/>
            <person name="LaButti K."/>
            <person name="Larrondo L.F."/>
            <person name="Lindquist E."/>
            <person name="Ling A."/>
            <person name="Lombard V."/>
            <person name="Lucas S."/>
            <person name="Lundell T."/>
            <person name="Martin R."/>
            <person name="McLaughlin D.J."/>
            <person name="Morgenstern I."/>
            <person name="Morin E."/>
            <person name="Murat C."/>
            <person name="Nagy L.G."/>
            <person name="Nolan M."/>
            <person name="Ohm R.A."/>
            <person name="Patyshakuliyeva A."/>
            <person name="Rokas A."/>
            <person name="Ruiz-Duenas F.J."/>
            <person name="Sabat G."/>
            <person name="Salamov A."/>
            <person name="Samejima M."/>
            <person name="Schmutz J."/>
            <person name="Slot J.C."/>
            <person name="St John F."/>
            <person name="Stenlid J."/>
            <person name="Sun H."/>
            <person name="Sun S."/>
            <person name="Syed K."/>
            <person name="Tsang A."/>
            <person name="Wiebenga A."/>
            <person name="Young D."/>
            <person name="Pisabarro A."/>
            <person name="Eastwood D.C."/>
            <person name="Martin F."/>
            <person name="Cullen D."/>
            <person name="Grigoriev I.V."/>
            <person name="Hibbett D.S."/>
        </authorList>
    </citation>
    <scope>NUCLEOTIDE SEQUENCE [LARGE SCALE GENOMIC DNA]</scope>
    <source>
        <strain evidence="8">TFB10046</strain>
    </source>
</reference>
<dbReference type="GO" id="GO:0050661">
    <property type="term" value="F:NADP binding"/>
    <property type="evidence" value="ECO:0007669"/>
    <property type="project" value="InterPro"/>
</dbReference>
<evidence type="ECO:0000256" key="4">
    <source>
        <dbReference type="ARBA" id="ARBA00022827"/>
    </source>
</evidence>
<keyword evidence="4" id="KW-0274">FAD</keyword>
<dbReference type="GO" id="GO:0050660">
    <property type="term" value="F:flavin adenine dinucleotide binding"/>
    <property type="evidence" value="ECO:0007669"/>
    <property type="project" value="InterPro"/>
</dbReference>
<evidence type="ECO:0000313" key="8">
    <source>
        <dbReference type="Proteomes" id="UP000006514"/>
    </source>
</evidence>
<dbReference type="EMBL" id="JH687860">
    <property type="protein sequence ID" value="EJD36494.1"/>
    <property type="molecule type" value="Genomic_DNA"/>
</dbReference>
<keyword evidence="7" id="KW-0503">Monooxygenase</keyword>
<accession>J0WUP6</accession>
<dbReference type="PANTHER" id="PTHR43098:SF2">
    <property type="entry name" value="FAD-BINDING MONOOXYGENASE AUSB-RELATED"/>
    <property type="match status" value="1"/>
</dbReference>
<dbReference type="GO" id="GO:0004499">
    <property type="term" value="F:N,N-dimethylaniline monooxygenase activity"/>
    <property type="evidence" value="ECO:0007669"/>
    <property type="project" value="InterPro"/>
</dbReference>
<dbReference type="InterPro" id="IPR020946">
    <property type="entry name" value="Flavin_mOase-like"/>
</dbReference>
<comment type="similarity">
    <text evidence="2">Belongs to the FAD-binding monooxygenase family.</text>
</comment>
<dbReference type="Pfam" id="PF13450">
    <property type="entry name" value="NAD_binding_8"/>
    <property type="match status" value="1"/>
</dbReference>
<protein>
    <submittedName>
        <fullName evidence="7">Flavin-binding monooxygenase-like family protein</fullName>
    </submittedName>
</protein>
<dbReference type="Proteomes" id="UP000006514">
    <property type="component" value="Unassembled WGS sequence"/>
</dbReference>